<keyword evidence="1" id="KW-0812">Transmembrane</keyword>
<dbReference type="EMBL" id="LHPF02000024">
    <property type="protein sequence ID" value="PSC69738.1"/>
    <property type="molecule type" value="Genomic_DNA"/>
</dbReference>
<gene>
    <name evidence="2" type="ORF">C2E20_6727</name>
</gene>
<accession>A0A2P6V6N6</accession>
<sequence length="300" mass="32200">MRSGPAQVALALLHVAVMLPLAVLPAVAPGWWLKRRRAVMVGLRLAFFALCYLRSGNSAARVLLLPPARGLAGAVRDAWRLVLGTRALVLCMFSLLTTLLMPLPLTVELALLCFSFYCCRAPALYCSSPLLTHPTWQRRFVAVHQLLDQLPSLVAPAMLRAVRGGGGQEEGGTVAAPPLCMLQCSVAVTFAQLSFGVVLLLLFSARLHRGPLAPKLLPGDSGSTRHLPLPLARCLAAVRHALVLADQGLREICSVLVGGSPGNWAVRGLYWWVCIDWLWTLACLLEAPGQAAAAGLREAQ</sequence>
<evidence type="ECO:0000313" key="3">
    <source>
        <dbReference type="Proteomes" id="UP000239649"/>
    </source>
</evidence>
<name>A0A2P6V6N6_9CHLO</name>
<feature type="transmembrane region" description="Helical" evidence="1">
    <location>
        <begin position="81"/>
        <end position="101"/>
    </location>
</feature>
<evidence type="ECO:0000313" key="2">
    <source>
        <dbReference type="EMBL" id="PSC69738.1"/>
    </source>
</evidence>
<protein>
    <submittedName>
        <fullName evidence="2">Uncharacterized protein</fullName>
    </submittedName>
</protein>
<proteinExistence type="predicted"/>
<evidence type="ECO:0000256" key="1">
    <source>
        <dbReference type="SAM" id="Phobius"/>
    </source>
</evidence>
<feature type="transmembrane region" description="Helical" evidence="1">
    <location>
        <begin position="186"/>
        <end position="205"/>
    </location>
</feature>
<keyword evidence="3" id="KW-1185">Reference proteome</keyword>
<keyword evidence="1" id="KW-1133">Transmembrane helix</keyword>
<organism evidence="2 3">
    <name type="scientific">Micractinium conductrix</name>
    <dbReference type="NCBI Taxonomy" id="554055"/>
    <lineage>
        <taxon>Eukaryota</taxon>
        <taxon>Viridiplantae</taxon>
        <taxon>Chlorophyta</taxon>
        <taxon>core chlorophytes</taxon>
        <taxon>Trebouxiophyceae</taxon>
        <taxon>Chlorellales</taxon>
        <taxon>Chlorellaceae</taxon>
        <taxon>Chlorella clade</taxon>
        <taxon>Micractinium</taxon>
    </lineage>
</organism>
<reference evidence="2 3" key="1">
    <citation type="journal article" date="2018" name="Plant J.">
        <title>Genome sequences of Chlorella sorokiniana UTEX 1602 and Micractinium conductrix SAG 241.80: implications to maltose excretion by a green alga.</title>
        <authorList>
            <person name="Arriola M.B."/>
            <person name="Velmurugan N."/>
            <person name="Zhang Y."/>
            <person name="Plunkett M.H."/>
            <person name="Hondzo H."/>
            <person name="Barney B.M."/>
        </authorList>
    </citation>
    <scope>NUCLEOTIDE SEQUENCE [LARGE SCALE GENOMIC DNA]</scope>
    <source>
        <strain evidence="2 3">SAG 241.80</strain>
    </source>
</reference>
<dbReference type="Proteomes" id="UP000239649">
    <property type="component" value="Unassembled WGS sequence"/>
</dbReference>
<keyword evidence="1" id="KW-0472">Membrane</keyword>
<dbReference type="AlphaFoldDB" id="A0A2P6V6N6"/>
<comment type="caution">
    <text evidence="2">The sequence shown here is derived from an EMBL/GenBank/DDBJ whole genome shotgun (WGS) entry which is preliminary data.</text>
</comment>